<protein>
    <submittedName>
        <fullName evidence="1">Uncharacterized protein</fullName>
    </submittedName>
</protein>
<gene>
    <name evidence="1" type="ORF">B0T11DRAFT_293244</name>
</gene>
<keyword evidence="2" id="KW-1185">Reference proteome</keyword>
<organism evidence="1 2">
    <name type="scientific">Plectosphaerella cucumerina</name>
    <dbReference type="NCBI Taxonomy" id="40658"/>
    <lineage>
        <taxon>Eukaryota</taxon>
        <taxon>Fungi</taxon>
        <taxon>Dikarya</taxon>
        <taxon>Ascomycota</taxon>
        <taxon>Pezizomycotina</taxon>
        <taxon>Sordariomycetes</taxon>
        <taxon>Hypocreomycetidae</taxon>
        <taxon>Glomerellales</taxon>
        <taxon>Plectosphaerellaceae</taxon>
        <taxon>Plectosphaerella</taxon>
    </lineage>
</organism>
<name>A0A8K0TTF1_9PEZI</name>
<evidence type="ECO:0000313" key="1">
    <source>
        <dbReference type="EMBL" id="KAH7375591.1"/>
    </source>
</evidence>
<reference evidence="1" key="1">
    <citation type="journal article" date="2021" name="Nat. Commun.">
        <title>Genetic determinants of endophytism in the Arabidopsis root mycobiome.</title>
        <authorList>
            <person name="Mesny F."/>
            <person name="Miyauchi S."/>
            <person name="Thiergart T."/>
            <person name="Pickel B."/>
            <person name="Atanasova L."/>
            <person name="Karlsson M."/>
            <person name="Huettel B."/>
            <person name="Barry K.W."/>
            <person name="Haridas S."/>
            <person name="Chen C."/>
            <person name="Bauer D."/>
            <person name="Andreopoulos W."/>
            <person name="Pangilinan J."/>
            <person name="LaButti K."/>
            <person name="Riley R."/>
            <person name="Lipzen A."/>
            <person name="Clum A."/>
            <person name="Drula E."/>
            <person name="Henrissat B."/>
            <person name="Kohler A."/>
            <person name="Grigoriev I.V."/>
            <person name="Martin F.M."/>
            <person name="Hacquard S."/>
        </authorList>
    </citation>
    <scope>NUCLEOTIDE SEQUENCE</scope>
    <source>
        <strain evidence="1">MPI-CAGE-AT-0016</strain>
    </source>
</reference>
<accession>A0A8K0TTF1</accession>
<comment type="caution">
    <text evidence="1">The sequence shown here is derived from an EMBL/GenBank/DDBJ whole genome shotgun (WGS) entry which is preliminary data.</text>
</comment>
<dbReference type="Proteomes" id="UP000813385">
    <property type="component" value="Unassembled WGS sequence"/>
</dbReference>
<sequence>MTRTADAGLTWTFAIASEAARPNLNPHPPTPRSAGEHLFKSSVKGPRTWKRTKMRSDFTTRSHDVRGVMKAARSRRSGCVPLRGATRYTHVHERGHIHSGFSLAIDPMSASEIAQTPRARSVCAAIDPLICAGQLPAINAGSTRLAIMSTTSQGVHRVVDFPSIHPRLCPAVPRSPWHLAVYGMTVRVRAFCFSGLK</sequence>
<evidence type="ECO:0000313" key="2">
    <source>
        <dbReference type="Proteomes" id="UP000813385"/>
    </source>
</evidence>
<proteinExistence type="predicted"/>
<dbReference type="AlphaFoldDB" id="A0A8K0TTF1"/>
<dbReference type="EMBL" id="JAGPXD010000001">
    <property type="protein sequence ID" value="KAH7375591.1"/>
    <property type="molecule type" value="Genomic_DNA"/>
</dbReference>